<feature type="transmembrane region" description="Helical" evidence="8">
    <location>
        <begin position="205"/>
        <end position="224"/>
    </location>
</feature>
<keyword evidence="6 8" id="KW-1133">Transmembrane helix</keyword>
<feature type="transmembrane region" description="Helical" evidence="8">
    <location>
        <begin position="388"/>
        <end position="410"/>
    </location>
</feature>
<feature type="transmembrane region" description="Helical" evidence="8">
    <location>
        <begin position="347"/>
        <end position="368"/>
    </location>
</feature>
<dbReference type="InterPro" id="IPR038731">
    <property type="entry name" value="RgtA/B/C-like"/>
</dbReference>
<proteinExistence type="predicted"/>
<dbReference type="EMBL" id="RQER01000002">
    <property type="protein sequence ID" value="TGK04221.1"/>
    <property type="molecule type" value="Genomic_DNA"/>
</dbReference>
<reference evidence="10 13" key="2">
    <citation type="journal article" date="2019" name="PLoS Negl. Trop. Dis.">
        <title>Revisiting the worldwide diversity of Leptospira species in the environment.</title>
        <authorList>
            <person name="Vincent A.T."/>
            <person name="Schiettekatte O."/>
            <person name="Bourhy P."/>
            <person name="Veyrier F.J."/>
            <person name="Picardeau M."/>
        </authorList>
    </citation>
    <scope>NUCLEOTIDE SEQUENCE [LARGE SCALE GENOMIC DNA]</scope>
    <source>
        <strain evidence="11">201702690</strain>
        <strain evidence="10 13">SSW18</strain>
    </source>
</reference>
<evidence type="ECO:0000256" key="8">
    <source>
        <dbReference type="SAM" id="Phobius"/>
    </source>
</evidence>
<evidence type="ECO:0000313" key="12">
    <source>
        <dbReference type="Proteomes" id="UP000297273"/>
    </source>
</evidence>
<comment type="caution">
    <text evidence="10">The sequence shown here is derived from an EMBL/GenBank/DDBJ whole genome shotgun (WGS) entry which is preliminary data.</text>
</comment>
<comment type="subcellular location">
    <subcellularLocation>
        <location evidence="1">Cell membrane</location>
        <topology evidence="1">Multi-pass membrane protein</topology>
    </subcellularLocation>
</comment>
<dbReference type="RefSeq" id="WP_135643024.1">
    <property type="nucleotide sequence ID" value="NZ_RQER01000002.1"/>
</dbReference>
<accession>A0A5F1ZXQ4</accession>
<dbReference type="GO" id="GO:0005886">
    <property type="term" value="C:plasma membrane"/>
    <property type="evidence" value="ECO:0007669"/>
    <property type="project" value="UniProtKB-SubCell"/>
</dbReference>
<sequence length="543" mass="62401">MRNLFFPLLILVYLLFLLFGLGSFPLIDWDENIYGAASKGMWESGEFFRIQVNGQIFSEKPPFYFWLANAFYGVFGLNEFSTRLPSVLSGLLSFFILVRLGTSLHSRFFGYAWAFLYSASLLPLLLSRTAYIDHLFNTLILLSVVSLYYYEENEKEAFKDRIRWIFSAAFFGGMAVLTKGPLGLGIPLIIFAANRILERRWKLKFFDFVLFGFVSLLVLSFYYLTNYILYGEEFIVQFFDFQKKLLTKSLESHTGPWFYHFIVMFIGFFPWTVLLFVVAKNWKLFTDPKISRFSRYLLLWLGLVLAIFSVVQTKLPHYSSSMYFALSFFASYLIAEKEEVFKAKWISFSFLGLGLIVGLLFAFLPNLLELSSSLTGVGKEALPQFTGIDSLPGILLCIGVILGAVGLWFSSNGTGEGWYFFLISTWAGMMLFVGTLSSTLAPKIISFLQDGNLRLYDRAEKSGNPVIFYKYLSFYPMFYREQKIHIVGSYKFKDESDLFESDQSLTIICNRNSVLELMLTYPKREFKEVSAENGLVLLTSSLK</sequence>
<feature type="transmembrane region" description="Helical" evidence="8">
    <location>
        <begin position="293"/>
        <end position="311"/>
    </location>
</feature>
<feature type="domain" description="Glycosyltransferase RgtA/B/C/D-like" evidence="9">
    <location>
        <begin position="60"/>
        <end position="220"/>
    </location>
</feature>
<keyword evidence="7 8" id="KW-0472">Membrane</keyword>
<dbReference type="Proteomes" id="UP000297946">
    <property type="component" value="Unassembled WGS sequence"/>
</dbReference>
<feature type="transmembrane region" description="Helical" evidence="8">
    <location>
        <begin position="87"/>
        <end position="102"/>
    </location>
</feature>
<feature type="transmembrane region" description="Helical" evidence="8">
    <location>
        <begin position="317"/>
        <end position="335"/>
    </location>
</feature>
<evidence type="ECO:0000256" key="7">
    <source>
        <dbReference type="ARBA" id="ARBA00023136"/>
    </source>
</evidence>
<reference evidence="11" key="1">
    <citation type="submission" date="2018-10" db="EMBL/GenBank/DDBJ databases">
        <authorList>
            <person name="Vincent A.T."/>
            <person name="Schiettekatte O."/>
            <person name="Bourhy P."/>
            <person name="Veyrier F.J."/>
            <person name="Picardeau M."/>
        </authorList>
    </citation>
    <scope>NUCLEOTIDE SEQUENCE</scope>
    <source>
        <strain evidence="11">201702690</strain>
    </source>
</reference>
<dbReference type="PANTHER" id="PTHR33908">
    <property type="entry name" value="MANNOSYLTRANSFERASE YKCB-RELATED"/>
    <property type="match status" value="1"/>
</dbReference>
<evidence type="ECO:0000256" key="6">
    <source>
        <dbReference type="ARBA" id="ARBA00022989"/>
    </source>
</evidence>
<evidence type="ECO:0000259" key="9">
    <source>
        <dbReference type="Pfam" id="PF13231"/>
    </source>
</evidence>
<evidence type="ECO:0000256" key="4">
    <source>
        <dbReference type="ARBA" id="ARBA00022679"/>
    </source>
</evidence>
<evidence type="ECO:0000256" key="1">
    <source>
        <dbReference type="ARBA" id="ARBA00004651"/>
    </source>
</evidence>
<feature type="transmembrane region" description="Helical" evidence="8">
    <location>
        <begin position="162"/>
        <end position="193"/>
    </location>
</feature>
<keyword evidence="5 8" id="KW-0812">Transmembrane</keyword>
<evidence type="ECO:0000256" key="5">
    <source>
        <dbReference type="ARBA" id="ARBA00022692"/>
    </source>
</evidence>
<evidence type="ECO:0000256" key="2">
    <source>
        <dbReference type="ARBA" id="ARBA00022475"/>
    </source>
</evidence>
<dbReference type="PANTHER" id="PTHR33908:SF3">
    <property type="entry name" value="UNDECAPRENYL PHOSPHATE-ALPHA-4-AMINO-4-DEOXY-L-ARABINOSE ARABINOSYL TRANSFERASE"/>
    <property type="match status" value="1"/>
</dbReference>
<dbReference type="Proteomes" id="UP000297273">
    <property type="component" value="Unassembled WGS sequence"/>
</dbReference>
<evidence type="ECO:0000313" key="10">
    <source>
        <dbReference type="EMBL" id="TGK04221.1"/>
    </source>
</evidence>
<dbReference type="Pfam" id="PF13231">
    <property type="entry name" value="PMT_2"/>
    <property type="match status" value="1"/>
</dbReference>
<feature type="transmembrane region" description="Helical" evidence="8">
    <location>
        <begin position="108"/>
        <end position="127"/>
    </location>
</feature>
<name>A0A5F1ZXQ4_9LEPT</name>
<dbReference type="AlphaFoldDB" id="A0A5F1ZXQ4"/>
<dbReference type="GO" id="GO:0009103">
    <property type="term" value="P:lipopolysaccharide biosynthetic process"/>
    <property type="evidence" value="ECO:0007669"/>
    <property type="project" value="UniProtKB-ARBA"/>
</dbReference>
<dbReference type="InterPro" id="IPR050297">
    <property type="entry name" value="LipidA_mod_glycosyltrf_83"/>
</dbReference>
<keyword evidence="3" id="KW-0328">Glycosyltransferase</keyword>
<gene>
    <name evidence="10" type="ORF">EHO57_03700</name>
    <name evidence="11" type="ORF">EHQ53_03470</name>
</gene>
<organism evidence="10 13">
    <name type="scientific">Leptospira langatensis</name>
    <dbReference type="NCBI Taxonomy" id="2484983"/>
    <lineage>
        <taxon>Bacteria</taxon>
        <taxon>Pseudomonadati</taxon>
        <taxon>Spirochaetota</taxon>
        <taxon>Spirochaetia</taxon>
        <taxon>Leptospirales</taxon>
        <taxon>Leptospiraceae</taxon>
        <taxon>Leptospira</taxon>
    </lineage>
</organism>
<dbReference type="OrthoDB" id="9815691at2"/>
<dbReference type="EMBL" id="RQGC01000001">
    <property type="protein sequence ID" value="TGL43701.1"/>
    <property type="molecule type" value="Genomic_DNA"/>
</dbReference>
<evidence type="ECO:0000256" key="3">
    <source>
        <dbReference type="ARBA" id="ARBA00022676"/>
    </source>
</evidence>
<keyword evidence="12" id="KW-1185">Reference proteome</keyword>
<dbReference type="GO" id="GO:0016763">
    <property type="term" value="F:pentosyltransferase activity"/>
    <property type="evidence" value="ECO:0007669"/>
    <property type="project" value="TreeGrafter"/>
</dbReference>
<keyword evidence="2" id="KW-1003">Cell membrane</keyword>
<feature type="transmembrane region" description="Helical" evidence="8">
    <location>
        <begin position="417"/>
        <end position="436"/>
    </location>
</feature>
<protein>
    <submittedName>
        <fullName evidence="10">Glycosyltransferase family 39 protein</fullName>
    </submittedName>
</protein>
<evidence type="ECO:0000313" key="11">
    <source>
        <dbReference type="EMBL" id="TGL43701.1"/>
    </source>
</evidence>
<evidence type="ECO:0000313" key="13">
    <source>
        <dbReference type="Proteomes" id="UP000297946"/>
    </source>
</evidence>
<feature type="transmembrane region" description="Helical" evidence="8">
    <location>
        <begin position="257"/>
        <end position="281"/>
    </location>
</feature>
<keyword evidence="4 10" id="KW-0808">Transferase</keyword>
<dbReference type="GO" id="GO:0010041">
    <property type="term" value="P:response to iron(III) ion"/>
    <property type="evidence" value="ECO:0007669"/>
    <property type="project" value="TreeGrafter"/>
</dbReference>